<dbReference type="Pfam" id="PF01709">
    <property type="entry name" value="Transcrip_reg"/>
    <property type="match status" value="1"/>
</dbReference>
<reference evidence="10" key="1">
    <citation type="submission" date="2021-03" db="EMBL/GenBank/DDBJ databases">
        <title>Acanthopleuribacteraceae sp. M133.</title>
        <authorList>
            <person name="Wang G."/>
        </authorList>
    </citation>
    <scope>NUCLEOTIDE SEQUENCE</scope>
    <source>
        <strain evidence="10">M133</strain>
    </source>
</reference>
<dbReference type="AlphaFoldDB" id="A0A8A4TSI5"/>
<feature type="domain" description="TACO1/YebC-like second and third" evidence="8">
    <location>
        <begin position="81"/>
        <end position="236"/>
    </location>
</feature>
<dbReference type="GO" id="GO:0003677">
    <property type="term" value="F:DNA binding"/>
    <property type="evidence" value="ECO:0007669"/>
    <property type="project" value="UniProtKB-UniRule"/>
</dbReference>
<accession>A0A8A4TSI5</accession>
<dbReference type="HAMAP" id="MF_00693">
    <property type="entry name" value="Transcrip_reg_TACO1"/>
    <property type="match status" value="1"/>
</dbReference>
<dbReference type="EMBL" id="CP071793">
    <property type="protein sequence ID" value="QTD51991.1"/>
    <property type="molecule type" value="Genomic_DNA"/>
</dbReference>
<evidence type="ECO:0000313" key="11">
    <source>
        <dbReference type="Proteomes" id="UP000663929"/>
    </source>
</evidence>
<comment type="subcellular location">
    <subcellularLocation>
        <location evidence="6">Cytoplasm</location>
    </subcellularLocation>
</comment>
<keyword evidence="5 6" id="KW-0804">Transcription</keyword>
<evidence type="ECO:0000259" key="9">
    <source>
        <dbReference type="Pfam" id="PF20772"/>
    </source>
</evidence>
<organism evidence="10 11">
    <name type="scientific">Sulfidibacter corallicola</name>
    <dbReference type="NCBI Taxonomy" id="2818388"/>
    <lineage>
        <taxon>Bacteria</taxon>
        <taxon>Pseudomonadati</taxon>
        <taxon>Acidobacteriota</taxon>
        <taxon>Holophagae</taxon>
        <taxon>Acanthopleuribacterales</taxon>
        <taxon>Acanthopleuribacteraceae</taxon>
        <taxon>Sulfidibacter</taxon>
    </lineage>
</organism>
<dbReference type="InterPro" id="IPR026564">
    <property type="entry name" value="Transcrip_reg_TACO1-like_dom3"/>
</dbReference>
<dbReference type="Gene3D" id="3.30.70.980">
    <property type="match status" value="2"/>
</dbReference>
<feature type="domain" description="TACO1/YebC-like N-terminal" evidence="9">
    <location>
        <begin position="5"/>
        <end position="75"/>
    </location>
</feature>
<dbReference type="PANTHER" id="PTHR12532">
    <property type="entry name" value="TRANSLATIONAL ACTIVATOR OF CYTOCHROME C OXIDASE 1"/>
    <property type="match status" value="1"/>
</dbReference>
<name>A0A8A4TSI5_SULCO</name>
<dbReference type="PANTHER" id="PTHR12532:SF6">
    <property type="entry name" value="TRANSCRIPTIONAL REGULATORY PROTEIN YEBC-RELATED"/>
    <property type="match status" value="1"/>
</dbReference>
<evidence type="ECO:0000313" key="10">
    <source>
        <dbReference type="EMBL" id="QTD51991.1"/>
    </source>
</evidence>
<dbReference type="InterPro" id="IPR029072">
    <property type="entry name" value="YebC-like"/>
</dbReference>
<dbReference type="InterPro" id="IPR049083">
    <property type="entry name" value="TACO1_YebC_N"/>
</dbReference>
<evidence type="ECO:0000256" key="6">
    <source>
        <dbReference type="HAMAP-Rule" id="MF_00693"/>
    </source>
</evidence>
<dbReference type="Proteomes" id="UP000663929">
    <property type="component" value="Chromosome"/>
</dbReference>
<evidence type="ECO:0000256" key="3">
    <source>
        <dbReference type="ARBA" id="ARBA00023015"/>
    </source>
</evidence>
<dbReference type="NCBIfam" id="NF009044">
    <property type="entry name" value="PRK12378.1"/>
    <property type="match status" value="1"/>
</dbReference>
<evidence type="ECO:0000256" key="4">
    <source>
        <dbReference type="ARBA" id="ARBA00023125"/>
    </source>
</evidence>
<evidence type="ECO:0000256" key="1">
    <source>
        <dbReference type="ARBA" id="ARBA00008724"/>
    </source>
</evidence>
<comment type="similarity">
    <text evidence="1 6">Belongs to the TACO1 family.</text>
</comment>
<gene>
    <name evidence="10" type="ORF">J3U87_05915</name>
</gene>
<evidence type="ECO:0000259" key="8">
    <source>
        <dbReference type="Pfam" id="PF01709"/>
    </source>
</evidence>
<dbReference type="RefSeq" id="WP_237382101.1">
    <property type="nucleotide sequence ID" value="NZ_CP071793.1"/>
</dbReference>
<keyword evidence="11" id="KW-1185">Reference proteome</keyword>
<dbReference type="InterPro" id="IPR017856">
    <property type="entry name" value="Integrase-like_N"/>
</dbReference>
<keyword evidence="2 6" id="KW-0963">Cytoplasm</keyword>
<keyword evidence="3 6" id="KW-0805">Transcription regulation</keyword>
<dbReference type="GO" id="GO:0006355">
    <property type="term" value="P:regulation of DNA-templated transcription"/>
    <property type="evidence" value="ECO:0007669"/>
    <property type="project" value="UniProtKB-UniRule"/>
</dbReference>
<feature type="region of interest" description="Disordered" evidence="7">
    <location>
        <begin position="1"/>
        <end position="20"/>
    </location>
</feature>
<dbReference type="FunFam" id="1.10.10.200:FF:000002">
    <property type="entry name" value="Probable transcriptional regulatory protein CLM62_37755"/>
    <property type="match status" value="1"/>
</dbReference>
<evidence type="ECO:0000256" key="5">
    <source>
        <dbReference type="ARBA" id="ARBA00023163"/>
    </source>
</evidence>
<dbReference type="KEGG" id="scor:J3U87_05915"/>
<sequence>MAGHSKWANIQHRKSRQDAKRAKVFTKLAKEITVAARMGGPDVDANPRLRAAIVAARKISMPNDNIKRAIDKSTGADAGQLEEITYEGYGPGGVAFLVECMTDNRNRTAPEIRSTFSKAGGNMGEAGSVAWQFDKKGYIQIPKSSQSEEDLTETLLEAGADDYEEAGEFWGILTAPEELHAVREQLEGMKIEVESAKWEMIPKTEMTIEGETLEKVIKLMEKLEDNDDVQNVWNNADFDESALS</sequence>
<dbReference type="Pfam" id="PF20772">
    <property type="entry name" value="TACO1_YebC_N"/>
    <property type="match status" value="1"/>
</dbReference>
<dbReference type="GO" id="GO:0005829">
    <property type="term" value="C:cytosol"/>
    <property type="evidence" value="ECO:0007669"/>
    <property type="project" value="TreeGrafter"/>
</dbReference>
<dbReference type="InterPro" id="IPR002876">
    <property type="entry name" value="Transcrip_reg_TACO1-like"/>
</dbReference>
<keyword evidence="4 6" id="KW-0238">DNA-binding</keyword>
<evidence type="ECO:0000256" key="2">
    <source>
        <dbReference type="ARBA" id="ARBA00022490"/>
    </source>
</evidence>
<dbReference type="NCBIfam" id="TIGR01033">
    <property type="entry name" value="YebC/PmpR family DNA-binding transcriptional regulator"/>
    <property type="match status" value="1"/>
</dbReference>
<dbReference type="InterPro" id="IPR048300">
    <property type="entry name" value="TACO1_YebC-like_2nd/3rd_dom"/>
</dbReference>
<dbReference type="NCBIfam" id="NF001030">
    <property type="entry name" value="PRK00110.1"/>
    <property type="match status" value="1"/>
</dbReference>
<protein>
    <recommendedName>
        <fullName evidence="6">Probable transcriptional regulatory protein J3U87_05915</fullName>
    </recommendedName>
</protein>
<dbReference type="Gene3D" id="1.10.10.200">
    <property type="match status" value="1"/>
</dbReference>
<proteinExistence type="inferred from homology"/>
<dbReference type="SUPFAM" id="SSF75625">
    <property type="entry name" value="YebC-like"/>
    <property type="match status" value="1"/>
</dbReference>
<evidence type="ECO:0000256" key="7">
    <source>
        <dbReference type="SAM" id="MobiDB-lite"/>
    </source>
</evidence>